<dbReference type="RefSeq" id="WP_113893634.1">
    <property type="nucleotide sequence ID" value="NZ_JANJGA010000001.1"/>
</dbReference>
<dbReference type="Pfam" id="PF14376">
    <property type="entry name" value="Haem_bd"/>
    <property type="match status" value="1"/>
</dbReference>
<keyword evidence="3" id="KW-1185">Reference proteome</keyword>
<evidence type="ECO:0000259" key="1">
    <source>
        <dbReference type="SMART" id="SM01235"/>
    </source>
</evidence>
<dbReference type="EMBL" id="PDKB01000005">
    <property type="protein sequence ID" value="RBQ29501.1"/>
    <property type="molecule type" value="Genomic_DNA"/>
</dbReference>
<feature type="domain" description="Haem-binding" evidence="1">
    <location>
        <begin position="9"/>
        <end position="138"/>
    </location>
</feature>
<accession>A0A366MTC3</accession>
<sequence>MKLAIGILVLVFVAMQFIRPEKIEYEKNSISELQAPENIKEILVKACYDCHSNQINYPWYSNIAPFSWVVINHTKEGVRALNFSQWENYNYVEKQAKLKAIYRSVYSAMPLPAYTLVHIEADITKEEREMVRKWTGVRVP</sequence>
<reference evidence="2 3" key="1">
    <citation type="submission" date="2017-10" db="EMBL/GenBank/DDBJ databases">
        <title>Genomics of the genus Arcobacter.</title>
        <authorList>
            <person name="Perez-Cataluna A."/>
            <person name="Figueras M.J."/>
        </authorList>
    </citation>
    <scope>NUCLEOTIDE SEQUENCE [LARGE SCALE GENOMIC DNA]</scope>
    <source>
        <strain evidence="2 3">CECT 9230</strain>
    </source>
</reference>
<name>A0A366MTC3_9BACT</name>
<dbReference type="InterPro" id="IPR025992">
    <property type="entry name" value="Haem-bd"/>
</dbReference>
<dbReference type="AlphaFoldDB" id="A0A366MTC3"/>
<organism evidence="2 3">
    <name type="scientific">Aliarcobacter vitoriensis</name>
    <dbReference type="NCBI Taxonomy" id="2011099"/>
    <lineage>
        <taxon>Bacteria</taxon>
        <taxon>Pseudomonadati</taxon>
        <taxon>Campylobacterota</taxon>
        <taxon>Epsilonproteobacteria</taxon>
        <taxon>Campylobacterales</taxon>
        <taxon>Arcobacteraceae</taxon>
        <taxon>Aliarcobacter</taxon>
    </lineage>
</organism>
<dbReference type="SMART" id="SM01235">
    <property type="entry name" value="Haem_bd"/>
    <property type="match status" value="1"/>
</dbReference>
<proteinExistence type="predicted"/>
<evidence type="ECO:0000313" key="2">
    <source>
        <dbReference type="EMBL" id="RBQ29501.1"/>
    </source>
</evidence>
<evidence type="ECO:0000313" key="3">
    <source>
        <dbReference type="Proteomes" id="UP000252669"/>
    </source>
</evidence>
<dbReference type="Proteomes" id="UP000252669">
    <property type="component" value="Unassembled WGS sequence"/>
</dbReference>
<protein>
    <submittedName>
        <fullName evidence="2">Cytochrome C</fullName>
    </submittedName>
</protein>
<dbReference type="OrthoDB" id="196738at2"/>
<comment type="caution">
    <text evidence="2">The sequence shown here is derived from an EMBL/GenBank/DDBJ whole genome shotgun (WGS) entry which is preliminary data.</text>
</comment>
<gene>
    <name evidence="2" type="ORF">CRU91_03995</name>
</gene>